<dbReference type="Proteomes" id="UP000472270">
    <property type="component" value="Unassembled WGS sequence"/>
</dbReference>
<evidence type="ECO:0000259" key="2">
    <source>
        <dbReference type="PROSITE" id="PS50041"/>
    </source>
</evidence>
<dbReference type="InterPro" id="IPR016186">
    <property type="entry name" value="C-type_lectin-like/link_sf"/>
</dbReference>
<reference evidence="3" key="1">
    <citation type="submission" date="2025-08" db="UniProtKB">
        <authorList>
            <consortium name="Ensembl"/>
        </authorList>
    </citation>
    <scope>IDENTIFICATION</scope>
</reference>
<proteinExistence type="predicted"/>
<dbReference type="InterPro" id="IPR001304">
    <property type="entry name" value="C-type_lectin-like"/>
</dbReference>
<evidence type="ECO:0000313" key="4">
    <source>
        <dbReference type="Proteomes" id="UP000472270"/>
    </source>
</evidence>
<dbReference type="CDD" id="cd00037">
    <property type="entry name" value="CLECT"/>
    <property type="match status" value="1"/>
</dbReference>
<feature type="signal peptide" evidence="1">
    <location>
        <begin position="1"/>
        <end position="21"/>
    </location>
</feature>
<name>A0A673HUQ6_9TELE</name>
<evidence type="ECO:0000256" key="1">
    <source>
        <dbReference type="SAM" id="SignalP"/>
    </source>
</evidence>
<dbReference type="PANTHER" id="PTHR45784:SF8">
    <property type="entry name" value="C-TYPE MANNOSE RECEPTOR 2-RELATED"/>
    <property type="match status" value="1"/>
</dbReference>
<dbReference type="PROSITE" id="PS50041">
    <property type="entry name" value="C_TYPE_LECTIN_2"/>
    <property type="match status" value="1"/>
</dbReference>
<dbReference type="Gene3D" id="3.10.100.10">
    <property type="entry name" value="Mannose-Binding Protein A, subunit A"/>
    <property type="match status" value="1"/>
</dbReference>
<keyword evidence="4" id="KW-1185">Reference proteome</keyword>
<evidence type="ECO:0000313" key="3">
    <source>
        <dbReference type="Ensembl" id="ENSSRHP00000030260.1"/>
    </source>
</evidence>
<dbReference type="InterPro" id="IPR016187">
    <property type="entry name" value="CTDL_fold"/>
</dbReference>
<dbReference type="AlphaFoldDB" id="A0A673HUQ6"/>
<dbReference type="Pfam" id="PF00059">
    <property type="entry name" value="Lectin_C"/>
    <property type="match status" value="1"/>
</dbReference>
<dbReference type="Ensembl" id="ENSSRHT00000031149.1">
    <property type="protein sequence ID" value="ENSSRHP00000030260.1"/>
    <property type="gene ID" value="ENSSRHG00000015696.1"/>
</dbReference>
<dbReference type="SMART" id="SM00034">
    <property type="entry name" value="CLECT"/>
    <property type="match status" value="1"/>
</dbReference>
<accession>A0A673HUQ6</accession>
<reference evidence="3" key="2">
    <citation type="submission" date="2025-09" db="UniProtKB">
        <authorList>
            <consortium name="Ensembl"/>
        </authorList>
    </citation>
    <scope>IDENTIFICATION</scope>
</reference>
<dbReference type="SUPFAM" id="SSF56436">
    <property type="entry name" value="C-type lectin-like"/>
    <property type="match status" value="1"/>
</dbReference>
<organism evidence="3 4">
    <name type="scientific">Sinocyclocheilus rhinocerous</name>
    <dbReference type="NCBI Taxonomy" id="307959"/>
    <lineage>
        <taxon>Eukaryota</taxon>
        <taxon>Metazoa</taxon>
        <taxon>Chordata</taxon>
        <taxon>Craniata</taxon>
        <taxon>Vertebrata</taxon>
        <taxon>Euteleostomi</taxon>
        <taxon>Actinopterygii</taxon>
        <taxon>Neopterygii</taxon>
        <taxon>Teleostei</taxon>
        <taxon>Ostariophysi</taxon>
        <taxon>Cypriniformes</taxon>
        <taxon>Cyprinidae</taxon>
        <taxon>Cyprininae</taxon>
        <taxon>Sinocyclocheilus</taxon>
    </lineage>
</organism>
<sequence>MKMKTTLALLLIMELCGLSSADGCAFLHRIRKKLHDKECTAEYAAFCMTNFVLVLQKETWEGALEYCRTHYNDLASLSTKERMDSALLEITRTETEYVRTGLRFLAGDWFWVNGDDLDYTAWYQNEHPQYPARDLRCGALDKQTKLWTHRNCEEKLSFFCQYGKVQ</sequence>
<protein>
    <recommendedName>
        <fullName evidence="2">C-type lectin domain-containing protein</fullName>
    </recommendedName>
</protein>
<keyword evidence="1" id="KW-0732">Signal</keyword>
<dbReference type="PANTHER" id="PTHR45784">
    <property type="entry name" value="C-TYPE LECTIN DOMAIN FAMILY 20 MEMBER A-RELATED"/>
    <property type="match status" value="1"/>
</dbReference>
<feature type="chain" id="PRO_5025684466" description="C-type lectin domain-containing protein" evidence="1">
    <location>
        <begin position="22"/>
        <end position="166"/>
    </location>
</feature>
<feature type="domain" description="C-type lectin" evidence="2">
    <location>
        <begin position="43"/>
        <end position="161"/>
    </location>
</feature>